<name>A0A5S3NFD0_9FLAO</name>
<dbReference type="GO" id="GO:0005524">
    <property type="term" value="F:ATP binding"/>
    <property type="evidence" value="ECO:0007669"/>
    <property type="project" value="UniProtKB-KW"/>
</dbReference>
<evidence type="ECO:0000256" key="2">
    <source>
        <dbReference type="ARBA" id="ARBA00012438"/>
    </source>
</evidence>
<dbReference type="Gene3D" id="3.30.565.10">
    <property type="entry name" value="Histidine kinase-like ATPase, C-terminal domain"/>
    <property type="match status" value="1"/>
</dbReference>
<comment type="catalytic activity">
    <reaction evidence="1">
        <text>ATP + protein L-histidine = ADP + protein N-phospho-L-histidine.</text>
        <dbReference type="EC" id="2.7.13.3"/>
    </reaction>
</comment>
<dbReference type="Pfam" id="PF07730">
    <property type="entry name" value="HisKA_3"/>
    <property type="match status" value="1"/>
</dbReference>
<comment type="caution">
    <text evidence="13">The sequence shown here is derived from an EMBL/GenBank/DDBJ whole genome shotgun (WGS) entry which is preliminary data.</text>
</comment>
<organism evidence="13 14">
    <name type="scientific">Polaribacter aestuariivivens</name>
    <dbReference type="NCBI Taxonomy" id="2304626"/>
    <lineage>
        <taxon>Bacteria</taxon>
        <taxon>Pseudomonadati</taxon>
        <taxon>Bacteroidota</taxon>
        <taxon>Flavobacteriia</taxon>
        <taxon>Flavobacteriales</taxon>
        <taxon>Flavobacteriaceae</taxon>
    </lineage>
</organism>
<keyword evidence="10" id="KW-0812">Transmembrane</keyword>
<dbReference type="InterPro" id="IPR036890">
    <property type="entry name" value="HATPase_C_sf"/>
</dbReference>
<dbReference type="InterPro" id="IPR005467">
    <property type="entry name" value="His_kinase_dom"/>
</dbReference>
<keyword evidence="5" id="KW-0547">Nucleotide-binding</keyword>
<dbReference type="InterPro" id="IPR011990">
    <property type="entry name" value="TPR-like_helical_dom_sf"/>
</dbReference>
<keyword evidence="14" id="KW-1185">Reference proteome</keyword>
<evidence type="ECO:0000256" key="7">
    <source>
        <dbReference type="ARBA" id="ARBA00022840"/>
    </source>
</evidence>
<keyword evidence="11" id="KW-0732">Signal</keyword>
<protein>
    <recommendedName>
        <fullName evidence="2">histidine kinase</fullName>
        <ecNumber evidence="2">2.7.13.3</ecNumber>
    </recommendedName>
</protein>
<keyword evidence="9" id="KW-0802">TPR repeat</keyword>
<dbReference type="PROSITE" id="PS50005">
    <property type="entry name" value="TPR"/>
    <property type="match status" value="1"/>
</dbReference>
<dbReference type="Gene3D" id="1.25.40.10">
    <property type="entry name" value="Tetratricopeptide repeat domain"/>
    <property type="match status" value="2"/>
</dbReference>
<gene>
    <name evidence="13" type="ORF">FDT66_01010</name>
</gene>
<dbReference type="PROSITE" id="PS50109">
    <property type="entry name" value="HIS_KIN"/>
    <property type="match status" value="1"/>
</dbReference>
<dbReference type="CDD" id="cd16917">
    <property type="entry name" value="HATPase_UhpB-NarQ-NarX-like"/>
    <property type="match status" value="1"/>
</dbReference>
<dbReference type="InterPro" id="IPR003594">
    <property type="entry name" value="HATPase_dom"/>
</dbReference>
<evidence type="ECO:0000256" key="9">
    <source>
        <dbReference type="PROSITE-ProRule" id="PRU00339"/>
    </source>
</evidence>
<proteinExistence type="predicted"/>
<dbReference type="SUPFAM" id="SSF55874">
    <property type="entry name" value="ATPase domain of HSP90 chaperone/DNA topoisomerase II/histidine kinase"/>
    <property type="match status" value="1"/>
</dbReference>
<dbReference type="InterPro" id="IPR011712">
    <property type="entry name" value="Sig_transdc_His_kin_sub3_dim/P"/>
</dbReference>
<evidence type="ECO:0000256" key="5">
    <source>
        <dbReference type="ARBA" id="ARBA00022741"/>
    </source>
</evidence>
<keyword evidence="4" id="KW-0808">Transferase</keyword>
<evidence type="ECO:0000256" key="4">
    <source>
        <dbReference type="ARBA" id="ARBA00022679"/>
    </source>
</evidence>
<keyword evidence="10" id="KW-1133">Transmembrane helix</keyword>
<dbReference type="Pfam" id="PF02518">
    <property type="entry name" value="HATPase_c"/>
    <property type="match status" value="1"/>
</dbReference>
<dbReference type="Pfam" id="PF13181">
    <property type="entry name" value="TPR_8"/>
    <property type="match status" value="2"/>
</dbReference>
<dbReference type="OrthoDB" id="9760839at2"/>
<evidence type="ECO:0000259" key="12">
    <source>
        <dbReference type="PROSITE" id="PS50109"/>
    </source>
</evidence>
<dbReference type="GO" id="GO:0016020">
    <property type="term" value="C:membrane"/>
    <property type="evidence" value="ECO:0007669"/>
    <property type="project" value="InterPro"/>
</dbReference>
<accession>A0A5S3NFD0</accession>
<dbReference type="EC" id="2.7.13.3" evidence="2"/>
<feature type="transmembrane region" description="Helical" evidence="10">
    <location>
        <begin position="333"/>
        <end position="354"/>
    </location>
</feature>
<keyword evidence="3" id="KW-0597">Phosphoprotein</keyword>
<dbReference type="GO" id="GO:0000155">
    <property type="term" value="F:phosphorelay sensor kinase activity"/>
    <property type="evidence" value="ECO:0007669"/>
    <property type="project" value="InterPro"/>
</dbReference>
<keyword evidence="7" id="KW-0067">ATP-binding</keyword>
<dbReference type="Proteomes" id="UP000307140">
    <property type="component" value="Unassembled WGS sequence"/>
</dbReference>
<evidence type="ECO:0000256" key="11">
    <source>
        <dbReference type="SAM" id="SignalP"/>
    </source>
</evidence>
<dbReference type="InterPro" id="IPR019734">
    <property type="entry name" value="TPR_rpt"/>
</dbReference>
<dbReference type="AlphaFoldDB" id="A0A5S3NFD0"/>
<keyword evidence="6" id="KW-0418">Kinase</keyword>
<evidence type="ECO:0000256" key="6">
    <source>
        <dbReference type="ARBA" id="ARBA00022777"/>
    </source>
</evidence>
<evidence type="ECO:0000313" key="13">
    <source>
        <dbReference type="EMBL" id="TMM32076.1"/>
    </source>
</evidence>
<keyword evidence="8" id="KW-0902">Two-component regulatory system</keyword>
<feature type="repeat" description="TPR" evidence="9">
    <location>
        <begin position="92"/>
        <end position="125"/>
    </location>
</feature>
<feature type="chain" id="PRO_5024448973" description="histidine kinase" evidence="11">
    <location>
        <begin position="27"/>
        <end position="603"/>
    </location>
</feature>
<dbReference type="GO" id="GO:0046983">
    <property type="term" value="F:protein dimerization activity"/>
    <property type="evidence" value="ECO:0007669"/>
    <property type="project" value="InterPro"/>
</dbReference>
<evidence type="ECO:0000256" key="1">
    <source>
        <dbReference type="ARBA" id="ARBA00000085"/>
    </source>
</evidence>
<dbReference type="SMART" id="SM00028">
    <property type="entry name" value="TPR"/>
    <property type="match status" value="4"/>
</dbReference>
<feature type="domain" description="Histidine kinase" evidence="12">
    <location>
        <begin position="401"/>
        <end position="592"/>
    </location>
</feature>
<sequence length="603" mass="69767">MKYLEKKKRLIIYTICILFGFNQLKAAPNSFNNTEEVSRIETSSVFLIAQDSVFQKEYDKVFDLYKKEDYLKALKLGLDLYQSEKENVENSISISILLADIYDKTNNHNRALKYYKEALNILENINFKDFNKKDYLSENFAKIYLRLGSSFQNNAQKDSAKYFYEKIEDLPGINSETLRYKASAYTNLAGLYEIDSVYDKAILYAKKSINIIQEKNDKLGEAKAKMNLANIYLSMNNFEIAKETYLGGIDLIKNDNSQNAVSLKADLYYNLAWAMRNLKDYKAYDFQEKSYILEDGIRDKEIRRMVEEVSAKFSVETIKKEAENKRLKDRTTFWIYGIGSLIIILSLLYWLNYYKLKQKNLSLKLSRTQLIQNQHLEKIRSESQVRILNATIDGKETERKEIAETLHDSVSALLSSANLHLIATKTNFKGEVPLEISKTQEIIAEASEKIRDLSHTLVSSVLLKFGLNYAIKDLASKYSNSQLNIETDIKDLHRYRQDFEIKVYNIIQEFLNNILKHSKANNAMIKVYEENHKICIHITDDGIGFDKKKITSKDGLGLNQIDARIQIMKGFFEINSSQTNGTKIKVVLPIVKKEKVIHVQPTL</sequence>
<dbReference type="InterPro" id="IPR050482">
    <property type="entry name" value="Sensor_HK_TwoCompSys"/>
</dbReference>
<feature type="signal peptide" evidence="11">
    <location>
        <begin position="1"/>
        <end position="26"/>
    </location>
</feature>
<keyword evidence="10" id="KW-0472">Membrane</keyword>
<dbReference type="PANTHER" id="PTHR24421:SF10">
    <property type="entry name" value="NITRATE_NITRITE SENSOR PROTEIN NARQ"/>
    <property type="match status" value="1"/>
</dbReference>
<evidence type="ECO:0000256" key="10">
    <source>
        <dbReference type="SAM" id="Phobius"/>
    </source>
</evidence>
<evidence type="ECO:0000256" key="3">
    <source>
        <dbReference type="ARBA" id="ARBA00022553"/>
    </source>
</evidence>
<evidence type="ECO:0000313" key="14">
    <source>
        <dbReference type="Proteomes" id="UP000307140"/>
    </source>
</evidence>
<dbReference type="EMBL" id="VANR01000001">
    <property type="protein sequence ID" value="TMM32076.1"/>
    <property type="molecule type" value="Genomic_DNA"/>
</dbReference>
<reference evidence="13 14" key="1">
    <citation type="submission" date="2019-05" db="EMBL/GenBank/DDBJ databases">
        <title>Polaribacter aestuariivivens sp. nov., isolated from a tidal flat.</title>
        <authorList>
            <person name="Yoon J.-H."/>
        </authorList>
    </citation>
    <scope>NUCLEOTIDE SEQUENCE [LARGE SCALE GENOMIC DNA]</scope>
    <source>
        <strain evidence="13 14">DBTF-3</strain>
    </source>
</reference>
<evidence type="ECO:0000256" key="8">
    <source>
        <dbReference type="ARBA" id="ARBA00023012"/>
    </source>
</evidence>
<dbReference type="SUPFAM" id="SSF48452">
    <property type="entry name" value="TPR-like"/>
    <property type="match status" value="1"/>
</dbReference>
<dbReference type="PANTHER" id="PTHR24421">
    <property type="entry name" value="NITRATE/NITRITE SENSOR PROTEIN NARX-RELATED"/>
    <property type="match status" value="1"/>
</dbReference>